<feature type="transmembrane region" description="Helical" evidence="1">
    <location>
        <begin position="12"/>
        <end position="30"/>
    </location>
</feature>
<organism evidence="2 3">
    <name type="scientific">Flavobacterium subsaxonicum WB 4.1-42 = DSM 21790</name>
    <dbReference type="NCBI Taxonomy" id="1121898"/>
    <lineage>
        <taxon>Bacteria</taxon>
        <taxon>Pseudomonadati</taxon>
        <taxon>Bacteroidota</taxon>
        <taxon>Flavobacteriia</taxon>
        <taxon>Flavobacteriales</taxon>
        <taxon>Flavobacteriaceae</taxon>
        <taxon>Flavobacterium</taxon>
    </lineage>
</organism>
<comment type="caution">
    <text evidence="2">The sequence shown here is derived from an EMBL/GenBank/DDBJ whole genome shotgun (WGS) entry which is preliminary data.</text>
</comment>
<evidence type="ECO:0000313" key="2">
    <source>
        <dbReference type="EMBL" id="KGO91873.1"/>
    </source>
</evidence>
<keyword evidence="1" id="KW-0472">Membrane</keyword>
<keyword evidence="1" id="KW-0812">Transmembrane</keyword>
<feature type="transmembrane region" description="Helical" evidence="1">
    <location>
        <begin position="42"/>
        <end position="67"/>
    </location>
</feature>
<name>A0A0A2MK51_9FLAO</name>
<keyword evidence="1" id="KW-1133">Transmembrane helix</keyword>
<evidence type="ECO:0000256" key="1">
    <source>
        <dbReference type="SAM" id="Phobius"/>
    </source>
</evidence>
<reference evidence="2 3" key="1">
    <citation type="submission" date="2013-09" db="EMBL/GenBank/DDBJ databases">
        <authorList>
            <person name="Zeng Z."/>
            <person name="Chen C."/>
        </authorList>
    </citation>
    <scope>NUCLEOTIDE SEQUENCE [LARGE SCALE GENOMIC DNA]</scope>
    <source>
        <strain evidence="2 3">WB 4.1-42</strain>
    </source>
</reference>
<dbReference type="AlphaFoldDB" id="A0A0A2MK51"/>
<keyword evidence="3" id="KW-1185">Reference proteome</keyword>
<protein>
    <submittedName>
        <fullName evidence="2">Uncharacterized protein</fullName>
    </submittedName>
</protein>
<gene>
    <name evidence="2" type="ORF">Q766_15640</name>
</gene>
<accession>A0A0A2MK51</accession>
<dbReference type="Proteomes" id="UP000030111">
    <property type="component" value="Unassembled WGS sequence"/>
</dbReference>
<proteinExistence type="predicted"/>
<dbReference type="EMBL" id="JRLY01000014">
    <property type="protein sequence ID" value="KGO91873.1"/>
    <property type="molecule type" value="Genomic_DNA"/>
</dbReference>
<sequence>MSNPIRFNVMKLLYILVAVFAVLFSGYMLTNDFTFNHTSFSNYLINTLFIVLPCCLGIAGLFAILAYRKKHADKDVMTIRQYYQYRSAR</sequence>
<evidence type="ECO:0000313" key="3">
    <source>
        <dbReference type="Proteomes" id="UP000030111"/>
    </source>
</evidence>
<dbReference type="eggNOG" id="ENOG5030R9Y">
    <property type="taxonomic scope" value="Bacteria"/>
</dbReference>